<dbReference type="EMBL" id="CM047736">
    <property type="protein sequence ID" value="KAJ0054675.1"/>
    <property type="molecule type" value="Genomic_DNA"/>
</dbReference>
<reference evidence="2" key="1">
    <citation type="journal article" date="2023" name="G3 (Bethesda)">
        <title>Genome assembly and association tests identify interacting loci associated with vigor, precocity, and sex in interspecific pistachio rootstocks.</title>
        <authorList>
            <person name="Palmer W."/>
            <person name="Jacygrad E."/>
            <person name="Sagayaradj S."/>
            <person name="Cavanaugh K."/>
            <person name="Han R."/>
            <person name="Bertier L."/>
            <person name="Beede B."/>
            <person name="Kafkas S."/>
            <person name="Golino D."/>
            <person name="Preece J."/>
            <person name="Michelmore R."/>
        </authorList>
    </citation>
    <scope>NUCLEOTIDE SEQUENCE [LARGE SCALE GENOMIC DNA]</scope>
</reference>
<proteinExistence type="predicted"/>
<organism evidence="1 2">
    <name type="scientific">Pistacia integerrima</name>
    <dbReference type="NCBI Taxonomy" id="434235"/>
    <lineage>
        <taxon>Eukaryota</taxon>
        <taxon>Viridiplantae</taxon>
        <taxon>Streptophyta</taxon>
        <taxon>Embryophyta</taxon>
        <taxon>Tracheophyta</taxon>
        <taxon>Spermatophyta</taxon>
        <taxon>Magnoliopsida</taxon>
        <taxon>eudicotyledons</taxon>
        <taxon>Gunneridae</taxon>
        <taxon>Pentapetalae</taxon>
        <taxon>rosids</taxon>
        <taxon>malvids</taxon>
        <taxon>Sapindales</taxon>
        <taxon>Anacardiaceae</taxon>
        <taxon>Pistacia</taxon>
    </lineage>
</organism>
<sequence length="75" mass="8003">MAFSSCIPGLWLTLLLTIVFTAATKVPAIIVFGEYIVDTGNNNGISTVIKSNFPPYGRDIMVDAPQGASAWPSRS</sequence>
<comment type="caution">
    <text evidence="1">The sequence shown here is derived from an EMBL/GenBank/DDBJ whole genome shotgun (WGS) entry which is preliminary data.</text>
</comment>
<accession>A0ACC0ZNH8</accession>
<keyword evidence="2" id="KW-1185">Reference proteome</keyword>
<dbReference type="Proteomes" id="UP001163603">
    <property type="component" value="Chromosome 1"/>
</dbReference>
<evidence type="ECO:0000313" key="1">
    <source>
        <dbReference type="EMBL" id="KAJ0054675.1"/>
    </source>
</evidence>
<gene>
    <name evidence="1" type="ORF">Pint_01929</name>
</gene>
<protein>
    <submittedName>
        <fullName evidence="1">Uncharacterized protein</fullName>
    </submittedName>
</protein>
<evidence type="ECO:0000313" key="2">
    <source>
        <dbReference type="Proteomes" id="UP001163603"/>
    </source>
</evidence>
<name>A0ACC0ZNH8_9ROSI</name>